<dbReference type="Pfam" id="PF07238">
    <property type="entry name" value="PilZ"/>
    <property type="match status" value="1"/>
</dbReference>
<organism evidence="2 3">
    <name type="scientific">Thiomicrorhabdus lithotrophica</name>
    <dbReference type="NCBI Taxonomy" id="2949997"/>
    <lineage>
        <taxon>Bacteria</taxon>
        <taxon>Pseudomonadati</taxon>
        <taxon>Pseudomonadota</taxon>
        <taxon>Gammaproteobacteria</taxon>
        <taxon>Thiotrichales</taxon>
        <taxon>Piscirickettsiaceae</taxon>
        <taxon>Thiomicrorhabdus</taxon>
    </lineage>
</organism>
<dbReference type="InterPro" id="IPR009875">
    <property type="entry name" value="PilZ_domain"/>
</dbReference>
<dbReference type="EMBL" id="CP102381">
    <property type="protein sequence ID" value="WEJ63087.1"/>
    <property type="molecule type" value="Genomic_DNA"/>
</dbReference>
<proteinExistence type="predicted"/>
<sequence>MKPTKLTDSRCSERISINRTVEINNGSHPISIKMVNISNCGFGALASQVFQNGEILKVEFSLPGYEQNSKISLNAQVIHSTKVNNNFLIGLSFQDLTPHQKLVIKEFSNFHKRFDA</sequence>
<feature type="domain" description="PilZ" evidence="1">
    <location>
        <begin position="10"/>
        <end position="107"/>
    </location>
</feature>
<dbReference type="SUPFAM" id="SSF141371">
    <property type="entry name" value="PilZ domain-like"/>
    <property type="match status" value="1"/>
</dbReference>
<dbReference type="Gene3D" id="2.40.10.220">
    <property type="entry name" value="predicted glycosyltransferase like domains"/>
    <property type="match status" value="1"/>
</dbReference>
<name>A0ABY8CC71_9GAMM</name>
<dbReference type="Proteomes" id="UP001222275">
    <property type="component" value="Chromosome"/>
</dbReference>
<gene>
    <name evidence="2" type="ORF">NR989_02215</name>
</gene>
<dbReference type="RefSeq" id="WP_275595340.1">
    <property type="nucleotide sequence ID" value="NZ_CP102381.1"/>
</dbReference>
<evidence type="ECO:0000313" key="2">
    <source>
        <dbReference type="EMBL" id="WEJ63087.1"/>
    </source>
</evidence>
<evidence type="ECO:0000313" key="3">
    <source>
        <dbReference type="Proteomes" id="UP001222275"/>
    </source>
</evidence>
<accession>A0ABY8CC71</accession>
<evidence type="ECO:0000259" key="1">
    <source>
        <dbReference type="Pfam" id="PF07238"/>
    </source>
</evidence>
<keyword evidence="3" id="KW-1185">Reference proteome</keyword>
<protein>
    <submittedName>
        <fullName evidence="2">PilZ domain-containing protein</fullName>
    </submittedName>
</protein>
<reference evidence="2 3" key="1">
    <citation type="submission" date="2022-06" db="EMBL/GenBank/DDBJ databases">
        <title>Thiomicrohabdus sp. nov, an obligately chemolithoautotrophic, sulfur-oxidizing bacterium isolated from beach of Guanyin Mountain. Amoy.</title>
        <authorList>
            <person name="Zhu H."/>
        </authorList>
    </citation>
    <scope>NUCLEOTIDE SEQUENCE [LARGE SCALE GENOMIC DNA]</scope>
    <source>
        <strain evidence="2 3">XGS-01</strain>
    </source>
</reference>